<feature type="compositionally biased region" description="Acidic residues" evidence="1">
    <location>
        <begin position="105"/>
        <end position="119"/>
    </location>
</feature>
<feature type="compositionally biased region" description="Basic and acidic residues" evidence="1">
    <location>
        <begin position="63"/>
        <end position="73"/>
    </location>
</feature>
<feature type="compositionally biased region" description="Polar residues" evidence="1">
    <location>
        <begin position="30"/>
        <end position="39"/>
    </location>
</feature>
<feature type="region of interest" description="Disordered" evidence="1">
    <location>
        <begin position="449"/>
        <end position="806"/>
    </location>
</feature>
<dbReference type="InParanoid" id="A0A316YPM6"/>
<feature type="compositionally biased region" description="Polar residues" evidence="1">
    <location>
        <begin position="271"/>
        <end position="284"/>
    </location>
</feature>
<dbReference type="STRING" id="215250.A0A316YPM6"/>
<feature type="compositionally biased region" description="Basic and acidic residues" evidence="1">
    <location>
        <begin position="993"/>
        <end position="1003"/>
    </location>
</feature>
<organism evidence="2 3">
    <name type="scientific">Acaromyces ingoldii</name>
    <dbReference type="NCBI Taxonomy" id="215250"/>
    <lineage>
        <taxon>Eukaryota</taxon>
        <taxon>Fungi</taxon>
        <taxon>Dikarya</taxon>
        <taxon>Basidiomycota</taxon>
        <taxon>Ustilaginomycotina</taxon>
        <taxon>Exobasidiomycetes</taxon>
        <taxon>Exobasidiales</taxon>
        <taxon>Cryptobasidiaceae</taxon>
        <taxon>Acaromyces</taxon>
    </lineage>
</organism>
<dbReference type="AlphaFoldDB" id="A0A316YPM6"/>
<feature type="compositionally biased region" description="Polar residues" evidence="1">
    <location>
        <begin position="641"/>
        <end position="652"/>
    </location>
</feature>
<feature type="region of interest" description="Disordered" evidence="1">
    <location>
        <begin position="89"/>
        <end position="396"/>
    </location>
</feature>
<reference evidence="2 3" key="1">
    <citation type="journal article" date="2018" name="Mol. Biol. Evol.">
        <title>Broad Genomic Sampling Reveals a Smut Pathogenic Ancestry of the Fungal Clade Ustilaginomycotina.</title>
        <authorList>
            <person name="Kijpornyongpan T."/>
            <person name="Mondo S.J."/>
            <person name="Barry K."/>
            <person name="Sandor L."/>
            <person name="Lee J."/>
            <person name="Lipzen A."/>
            <person name="Pangilinan J."/>
            <person name="LaButti K."/>
            <person name="Hainaut M."/>
            <person name="Henrissat B."/>
            <person name="Grigoriev I.V."/>
            <person name="Spatafora J.W."/>
            <person name="Aime M.C."/>
        </authorList>
    </citation>
    <scope>NUCLEOTIDE SEQUENCE [LARGE SCALE GENOMIC DNA]</scope>
    <source>
        <strain evidence="2 3">MCA 4198</strain>
    </source>
</reference>
<feature type="compositionally biased region" description="Acidic residues" evidence="1">
    <location>
        <begin position="965"/>
        <end position="978"/>
    </location>
</feature>
<accession>A0A316YPM6</accession>
<dbReference type="GeneID" id="37045833"/>
<feature type="compositionally biased region" description="Low complexity" evidence="1">
    <location>
        <begin position="521"/>
        <end position="562"/>
    </location>
</feature>
<feature type="compositionally biased region" description="Low complexity" evidence="1">
    <location>
        <begin position="449"/>
        <end position="470"/>
    </location>
</feature>
<sequence length="1084" mass="116144">MAASAAATRSPERTMQRVVATTPLGDATNRGMTSSSSHYLGSPSMKAVQLDDVELSPRLRASPQKEKMRWKHAMEPAEEATLDCLSDCSTISAPSSSSHSLVGEELAENEDNGEEDDDAALFSDPSNESLRARSDGGPGRKRERNGAKKVIPVFFGTPSKDEHERRAKYNNLNRRLLRTDSLDLARRRSVGPSQNVPEVGPVPSSESVGPACESSAVSEESIEGHLAGPSNHQRQDEEPLEDLDGDVDVVIFREEKEVETSNEGAVGSIISEVNSAQETGSSIVRHSPEKHNPLETILQNGHLTSATSLSTSPRKSPRRSPHKSPHRSSHRSSPAKSPSKRSPRKEGRPEEGAPSTPTVRDMLKSWAATIVQSPTRSSTKTSPKKEEHTELQSNTVHLLELARQVPLPESPEKPSNGVVEGQVMEELPMAKGVGMANFKAPLGVASVRRTASRSSAGPSARLASAMSSRSVPVAGDAPKPATAKEITKPSNTVNARLASKLPVPASQAVKRSGIPVGRPPSSLSTSGSSSGSSMSSIKTSHPAPASAPGFSSSSRGGSSADAEVGSSKGTMQAPAKSKTPLQRPKSTLAFRERVAMVRGGASNPQDRDIKHNGPFPPSHKPALHTQARERPHETPLKEQQRSVLSASASQVEQLLGGGMPVNSSSPKPLSRPTAARDPRIAHTKPATRVWDSPAKKVDARSPQRRTPKATSPVRSMRPPPPHNAPAATPTTTTAPSLPFSSGSGRARRVLVNSSEPASSPPRAAARITFDSHEGTRALPRIGQTSRTTNGSEFAAIGSGKGDDDAIAPMENEMQVERAFLRTDERQLGHAMAEEPVMRIEKDDGGAAHEAQPEAAPSELASVVPMPAPHQSRPHRQARIVPQRNSSKTTIFAVPTPSLASTRPLSQAEWSQKTKANTRRNEVSVIAIDKITIRRPGERPPSPSSKFLKAQSPGEELVNSKRFAGSDDEDLSDDDSTEEIENHLSSVSRHRRRAGEEDRYETPPRIRFAPSGCKAVRWQKQLFQGPCSSSSSSSIGSVKSCLAPKTYNLDRFGNVVGADQPLPSRIIAKQKVTVHRIVYDGEDEE</sequence>
<evidence type="ECO:0000313" key="2">
    <source>
        <dbReference type="EMBL" id="PWN91490.1"/>
    </source>
</evidence>
<feature type="compositionally biased region" description="Basic residues" evidence="1">
    <location>
        <begin position="315"/>
        <end position="330"/>
    </location>
</feature>
<feature type="compositionally biased region" description="Basic and acidic residues" evidence="1">
    <location>
        <begin position="130"/>
        <end position="146"/>
    </location>
</feature>
<feature type="region of interest" description="Disordered" evidence="1">
    <location>
        <begin position="864"/>
        <end position="918"/>
    </location>
</feature>
<feature type="compositionally biased region" description="Basic and acidic residues" evidence="1">
    <location>
        <begin position="177"/>
        <end position="186"/>
    </location>
</feature>
<keyword evidence="3" id="KW-1185">Reference proteome</keyword>
<dbReference type="Proteomes" id="UP000245768">
    <property type="component" value="Unassembled WGS sequence"/>
</dbReference>
<proteinExistence type="predicted"/>
<protein>
    <submittedName>
        <fullName evidence="2">Uncharacterized protein</fullName>
    </submittedName>
</protein>
<feature type="compositionally biased region" description="Basic and acidic residues" evidence="1">
    <location>
        <begin position="626"/>
        <end position="640"/>
    </location>
</feature>
<dbReference type="EMBL" id="KZ819635">
    <property type="protein sequence ID" value="PWN91490.1"/>
    <property type="molecule type" value="Genomic_DNA"/>
</dbReference>
<feature type="compositionally biased region" description="Acidic residues" evidence="1">
    <location>
        <begin position="238"/>
        <end position="247"/>
    </location>
</feature>
<gene>
    <name evidence="2" type="ORF">FA10DRAFT_284422</name>
</gene>
<dbReference type="OrthoDB" id="2148418at2759"/>
<feature type="region of interest" description="Disordered" evidence="1">
    <location>
        <begin position="1"/>
        <end position="73"/>
    </location>
</feature>
<dbReference type="RefSeq" id="XP_025378688.1">
    <property type="nucleotide sequence ID" value="XM_025523917.1"/>
</dbReference>
<feature type="compositionally biased region" description="Polar residues" evidence="1">
    <location>
        <begin position="297"/>
        <end position="311"/>
    </location>
</feature>
<feature type="compositionally biased region" description="Low complexity" evidence="1">
    <location>
        <begin position="753"/>
        <end position="766"/>
    </location>
</feature>
<feature type="compositionally biased region" description="Low complexity" evidence="1">
    <location>
        <begin position="724"/>
        <end position="735"/>
    </location>
</feature>
<evidence type="ECO:0000256" key="1">
    <source>
        <dbReference type="SAM" id="MobiDB-lite"/>
    </source>
</evidence>
<feature type="compositionally biased region" description="Polar residues" evidence="1">
    <location>
        <begin position="782"/>
        <end position="791"/>
    </location>
</feature>
<feature type="compositionally biased region" description="Low complexity" evidence="1">
    <location>
        <begin position="89"/>
        <end position="104"/>
    </location>
</feature>
<name>A0A316YPM6_9BASI</name>
<feature type="region of interest" description="Disordered" evidence="1">
    <location>
        <begin position="931"/>
        <end position="1003"/>
    </location>
</feature>
<feature type="compositionally biased region" description="Polar residues" evidence="1">
    <location>
        <begin position="897"/>
        <end position="914"/>
    </location>
</feature>
<evidence type="ECO:0000313" key="3">
    <source>
        <dbReference type="Proteomes" id="UP000245768"/>
    </source>
</evidence>